<evidence type="ECO:0000256" key="1">
    <source>
        <dbReference type="SAM" id="Phobius"/>
    </source>
</evidence>
<dbReference type="AlphaFoldDB" id="A0A060RQQ0"/>
<reference evidence="2" key="2">
    <citation type="submission" date="2014-05" db="EMBL/GenBank/DDBJ databases">
        <title>The genome sequences of chimpanzee malaria parasites reveal the path to human adaptation.</title>
        <authorList>
            <person name="Otto T.D."/>
            <person name="Rayner J.C."/>
            <person name="Boehme U."/>
            <person name="Pain A."/>
            <person name="Spottiswoode N."/>
            <person name="Sanders M."/>
            <person name="Quail M."/>
            <person name="Ollomo B."/>
            <person name="Renaud F."/>
            <person name="Thomas A.W."/>
            <person name="Prugnolle F."/>
            <person name="Conway D.J."/>
            <person name="Newbold C."/>
            <person name="Berriman M."/>
        </authorList>
    </citation>
    <scope>NUCLEOTIDE SEQUENCE [LARGE SCALE GENOMIC DNA]</scope>
    <source>
        <strain evidence="2">CDC</strain>
    </source>
</reference>
<proteinExistence type="predicted"/>
<dbReference type="Pfam" id="PF02009">
    <property type="entry name" value="RIFIN"/>
    <property type="match status" value="1"/>
</dbReference>
<dbReference type="EMBL" id="HG810768">
    <property type="protein sequence ID" value="CDO63778.1"/>
    <property type="molecule type" value="Genomic_DNA"/>
</dbReference>
<dbReference type="PhylomeDB" id="A0A060RQQ0"/>
<sequence>MKLQYFKILLCFILLNILVTLYHAHNKNKPSITLHHIQTNRSLCECDIQSSNYDKDAEMKSVKENFDRRTSQRFEEYEEHMKQKRQKRKGERDKKTQEIIEKDKMDKSLAEKLEKGCLMCGCGLGGVAASVGLFGGLGIYGWKSVALATAKEAGAAQGSVAGEAARVAEGIKAVIEGLNSEFGVSTLGVQKFGLVFDATNYNNVTNITEAVHMQYQSTCLPSFSGTGPIAVAGYDSSFCSTVTTLPYAPEYVSRQAVSMKDVIRTSVETIVSNAKNSAGEAAKKAIEDAIKDSTAAVDAKYIIFQNAIIASVVALLIIVMVMLIIYLFLRYRRKKKMNKKAQYTKLLNQ</sequence>
<feature type="transmembrane region" description="Helical" evidence="1">
    <location>
        <begin position="6"/>
        <end position="24"/>
    </location>
</feature>
<protein>
    <submittedName>
        <fullName evidence="2">Rifin</fullName>
    </submittedName>
</protein>
<gene>
    <name evidence="2" type="primary">RIF</name>
    <name evidence="2" type="ORF">PRCDC_0729700</name>
</gene>
<dbReference type="VEuPathDB" id="PlasmoDB:PRCDC_0729700"/>
<accession>A0A060RQQ0</accession>
<dbReference type="InterPro" id="IPR006373">
    <property type="entry name" value="VSA_Rifin"/>
</dbReference>
<keyword evidence="1" id="KW-0812">Transmembrane</keyword>
<dbReference type="CDD" id="cd22249">
    <property type="entry name" value="UDM1_RNF168_RNF169-like"/>
    <property type="match status" value="1"/>
</dbReference>
<dbReference type="VEuPathDB" id="PlasmoDB:PRG01_0043800"/>
<dbReference type="NCBIfam" id="TIGR01477">
    <property type="entry name" value="RIFIN"/>
    <property type="match status" value="1"/>
</dbReference>
<dbReference type="Proteomes" id="UP000027581">
    <property type="component" value="Unassembled WGS sequence"/>
</dbReference>
<keyword evidence="1" id="KW-1133">Transmembrane helix</keyword>
<keyword evidence="1" id="KW-0472">Membrane</keyword>
<evidence type="ECO:0000313" key="3">
    <source>
        <dbReference type="Proteomes" id="UP000027581"/>
    </source>
</evidence>
<name>A0A060RQQ0_PLARE</name>
<keyword evidence="3" id="KW-1185">Reference proteome</keyword>
<evidence type="ECO:0000313" key="2">
    <source>
        <dbReference type="EMBL" id="CDO63778.1"/>
    </source>
</evidence>
<dbReference type="CDD" id="cd12087">
    <property type="entry name" value="TM_EGFR-like"/>
    <property type="match status" value="1"/>
</dbReference>
<organism evidence="2 3">
    <name type="scientific">Plasmodium reichenowi</name>
    <dbReference type="NCBI Taxonomy" id="5854"/>
    <lineage>
        <taxon>Eukaryota</taxon>
        <taxon>Sar</taxon>
        <taxon>Alveolata</taxon>
        <taxon>Apicomplexa</taxon>
        <taxon>Aconoidasida</taxon>
        <taxon>Haemosporida</taxon>
        <taxon>Plasmodiidae</taxon>
        <taxon>Plasmodium</taxon>
        <taxon>Plasmodium (Laverania)</taxon>
    </lineage>
</organism>
<feature type="transmembrane region" description="Helical" evidence="1">
    <location>
        <begin position="307"/>
        <end position="329"/>
    </location>
</feature>
<reference evidence="2" key="1">
    <citation type="submission" date="2014-01" db="EMBL/GenBank/DDBJ databases">
        <authorList>
            <person name="Aslett M."/>
        </authorList>
    </citation>
    <scope>NUCLEOTIDE SEQUENCE</scope>
    <source>
        <strain evidence="2">CDC</strain>
    </source>
</reference>